<dbReference type="Proteomes" id="UP000621492">
    <property type="component" value="Unassembled WGS sequence"/>
</dbReference>
<accession>A0A9W5X5S5</accession>
<reference evidence="2" key="1">
    <citation type="journal article" date="2014" name="Int. J. Syst. Evol. Microbiol.">
        <title>Complete genome sequence of Corynebacterium casei LMG S-19264T (=DSM 44701T), isolated from a smear-ripened cheese.</title>
        <authorList>
            <consortium name="US DOE Joint Genome Institute (JGI-PGF)"/>
            <person name="Walter F."/>
            <person name="Albersmeier A."/>
            <person name="Kalinowski J."/>
            <person name="Ruckert C."/>
        </authorList>
    </citation>
    <scope>NUCLEOTIDE SEQUENCE</scope>
    <source>
        <strain evidence="2">CGMCC 1.15454</strain>
    </source>
</reference>
<dbReference type="Pfam" id="PF05272">
    <property type="entry name" value="VapE-like_dom"/>
    <property type="match status" value="1"/>
</dbReference>
<dbReference type="PANTHER" id="PTHR34985:SF1">
    <property type="entry name" value="SLR0554 PROTEIN"/>
    <property type="match status" value="1"/>
</dbReference>
<evidence type="ECO:0000259" key="1">
    <source>
        <dbReference type="Pfam" id="PF05272"/>
    </source>
</evidence>
<feature type="domain" description="Virulence-associated protein E-like" evidence="1">
    <location>
        <begin position="129"/>
        <end position="347"/>
    </location>
</feature>
<comment type="caution">
    <text evidence="2">The sequence shown here is derived from an EMBL/GenBank/DDBJ whole genome shotgun (WGS) entry which is preliminary data.</text>
</comment>
<organism evidence="2 3">
    <name type="scientific">Lentibacillus populi</name>
    <dbReference type="NCBI Taxonomy" id="1827502"/>
    <lineage>
        <taxon>Bacteria</taxon>
        <taxon>Bacillati</taxon>
        <taxon>Bacillota</taxon>
        <taxon>Bacilli</taxon>
        <taxon>Bacillales</taxon>
        <taxon>Bacillaceae</taxon>
        <taxon>Lentibacillus</taxon>
    </lineage>
</organism>
<name>A0A9W5X5S5_9BACI</name>
<protein>
    <recommendedName>
        <fullName evidence="1">Virulence-associated protein E-like domain-containing protein</fullName>
    </recommendedName>
</protein>
<dbReference type="InterPro" id="IPR027417">
    <property type="entry name" value="P-loop_NTPase"/>
</dbReference>
<evidence type="ECO:0000313" key="2">
    <source>
        <dbReference type="EMBL" id="GGB42480.1"/>
    </source>
</evidence>
<dbReference type="SUPFAM" id="SSF52540">
    <property type="entry name" value="P-loop containing nucleoside triphosphate hydrolases"/>
    <property type="match status" value="1"/>
</dbReference>
<dbReference type="RefSeq" id="WP_188725084.1">
    <property type="nucleotide sequence ID" value="NZ_BMJD01000013.1"/>
</dbReference>
<gene>
    <name evidence="2" type="ORF">GCM10011409_20070</name>
</gene>
<reference evidence="2" key="2">
    <citation type="submission" date="2020-09" db="EMBL/GenBank/DDBJ databases">
        <authorList>
            <person name="Sun Q."/>
            <person name="Zhou Y."/>
        </authorList>
    </citation>
    <scope>NUCLEOTIDE SEQUENCE</scope>
    <source>
        <strain evidence="2">CGMCC 1.15454</strain>
    </source>
</reference>
<dbReference type="PANTHER" id="PTHR34985">
    <property type="entry name" value="SLR0554 PROTEIN"/>
    <property type="match status" value="1"/>
</dbReference>
<dbReference type="EMBL" id="BMJD01000013">
    <property type="protein sequence ID" value="GGB42480.1"/>
    <property type="molecule type" value="Genomic_DNA"/>
</dbReference>
<evidence type="ECO:0000313" key="3">
    <source>
        <dbReference type="Proteomes" id="UP000621492"/>
    </source>
</evidence>
<dbReference type="InterPro" id="IPR007936">
    <property type="entry name" value="VapE-like_dom"/>
</dbReference>
<dbReference type="AlphaFoldDB" id="A0A9W5X5S5"/>
<sequence length="423" mass="49230">MELDHESGQALTEQDNVIKFDKAWKRKLELNQNGNVKRSIKNIKLVFDNDDALKDIGRMNEFSGYKEVFHHPPWRKKNDDNPLWTDTDEALLRNYIAINYAIENQSGVSDCMQEIFYKNSYHPIREYIKGISWDGVSRMDSIFIDFLGAEDNNYTRTVTKKILVAAVARIFEPGIKFDNALILLGRQGTGKSHVLSRLGGEWFNESINSFKGDDALMKLRNSWIIELAELSALKASEVEEVKGFISARVDTYRPKYGKNIARFPRQCVFFGSTNNFEFLKDKTGNRRFWALPVNKDKRTKNPFEELTDTYINQMWGEAYQLYLKGEPLHITDESVSRHAEELQNEHTADDGMAGIIEEYLNKNNKIAICAREIWYECLQYDKQPKRHNISDINDILRSFEGWEATKNPQRYGKYGLQRGFIRK</sequence>
<keyword evidence="3" id="KW-1185">Reference proteome</keyword>
<proteinExistence type="predicted"/>